<gene>
    <name evidence="2" type="ORF">RRG08_020934</name>
</gene>
<organism evidence="2 3">
    <name type="scientific">Elysia crispata</name>
    <name type="common">lettuce slug</name>
    <dbReference type="NCBI Taxonomy" id="231223"/>
    <lineage>
        <taxon>Eukaryota</taxon>
        <taxon>Metazoa</taxon>
        <taxon>Spiralia</taxon>
        <taxon>Lophotrochozoa</taxon>
        <taxon>Mollusca</taxon>
        <taxon>Gastropoda</taxon>
        <taxon>Heterobranchia</taxon>
        <taxon>Euthyneura</taxon>
        <taxon>Panpulmonata</taxon>
        <taxon>Sacoglossa</taxon>
        <taxon>Placobranchoidea</taxon>
        <taxon>Plakobranchidae</taxon>
        <taxon>Elysia</taxon>
    </lineage>
</organism>
<comment type="caution">
    <text evidence="2">The sequence shown here is derived from an EMBL/GenBank/DDBJ whole genome shotgun (WGS) entry which is preliminary data.</text>
</comment>
<protein>
    <submittedName>
        <fullName evidence="2">Uncharacterized protein</fullName>
    </submittedName>
</protein>
<evidence type="ECO:0000256" key="1">
    <source>
        <dbReference type="SAM" id="MobiDB-lite"/>
    </source>
</evidence>
<name>A0AAE1A9R8_9GAST</name>
<dbReference type="Proteomes" id="UP001283361">
    <property type="component" value="Unassembled WGS sequence"/>
</dbReference>
<evidence type="ECO:0000313" key="3">
    <source>
        <dbReference type="Proteomes" id="UP001283361"/>
    </source>
</evidence>
<dbReference type="EMBL" id="JAWDGP010002384">
    <property type="protein sequence ID" value="KAK3783607.1"/>
    <property type="molecule type" value="Genomic_DNA"/>
</dbReference>
<reference evidence="2" key="1">
    <citation type="journal article" date="2023" name="G3 (Bethesda)">
        <title>A reference genome for the long-term kleptoplast-retaining sea slug Elysia crispata morphotype clarki.</title>
        <authorList>
            <person name="Eastman K.E."/>
            <person name="Pendleton A.L."/>
            <person name="Shaikh M.A."/>
            <person name="Suttiyut T."/>
            <person name="Ogas R."/>
            <person name="Tomko P."/>
            <person name="Gavelis G."/>
            <person name="Widhalm J.R."/>
            <person name="Wisecaver J.H."/>
        </authorList>
    </citation>
    <scope>NUCLEOTIDE SEQUENCE</scope>
    <source>
        <strain evidence="2">ECLA1</strain>
    </source>
</reference>
<proteinExistence type="predicted"/>
<sequence length="149" mass="16971">MLFISPALFPLEPFTSEEHVLLHLSIQTGERNAISPKRNPKSTFTALLFLPIALLFHRYVGRVQSGRPKALKTRRKLDGFWEDALLSLDNRSQPRKSCDKGEGRPSSVSRKRFPFSTTTRKLQTGSHVIYEEDKPSLSDITFDSGQREI</sequence>
<keyword evidence="3" id="KW-1185">Reference proteome</keyword>
<accession>A0AAE1A9R8</accession>
<feature type="compositionally biased region" description="Polar residues" evidence="1">
    <location>
        <begin position="115"/>
        <end position="126"/>
    </location>
</feature>
<dbReference type="AlphaFoldDB" id="A0AAE1A9R8"/>
<feature type="region of interest" description="Disordered" evidence="1">
    <location>
        <begin position="91"/>
        <end position="128"/>
    </location>
</feature>
<evidence type="ECO:0000313" key="2">
    <source>
        <dbReference type="EMBL" id="KAK3783607.1"/>
    </source>
</evidence>